<dbReference type="AlphaFoldDB" id="A0A383C890"/>
<evidence type="ECO:0000313" key="1">
    <source>
        <dbReference type="EMBL" id="SVE28394.1"/>
    </source>
</evidence>
<gene>
    <name evidence="1" type="ORF">METZ01_LOCUS481248</name>
</gene>
<protein>
    <submittedName>
        <fullName evidence="1">Uncharacterized protein</fullName>
    </submittedName>
</protein>
<sequence>VLVPFSRPLPGGEPFSFDTTPEIGCRAPLVGMFGDDRPVADVYTLPRPSEGDRVEERQVACTGQARFRVALGSLLAAASIVMAVRGRRLDIGQPR</sequence>
<dbReference type="EMBL" id="UINC01206661">
    <property type="protein sequence ID" value="SVE28394.1"/>
    <property type="molecule type" value="Genomic_DNA"/>
</dbReference>
<reference evidence="1" key="1">
    <citation type="submission" date="2018-05" db="EMBL/GenBank/DDBJ databases">
        <authorList>
            <person name="Lanie J.A."/>
            <person name="Ng W.-L."/>
            <person name="Kazmierczak K.M."/>
            <person name="Andrzejewski T.M."/>
            <person name="Davidsen T.M."/>
            <person name="Wayne K.J."/>
            <person name="Tettelin H."/>
            <person name="Glass J.I."/>
            <person name="Rusch D."/>
            <person name="Podicherti R."/>
            <person name="Tsui H.-C.T."/>
            <person name="Winkler M.E."/>
        </authorList>
    </citation>
    <scope>NUCLEOTIDE SEQUENCE</scope>
</reference>
<name>A0A383C890_9ZZZZ</name>
<feature type="non-terminal residue" evidence="1">
    <location>
        <position position="1"/>
    </location>
</feature>
<organism evidence="1">
    <name type="scientific">marine metagenome</name>
    <dbReference type="NCBI Taxonomy" id="408172"/>
    <lineage>
        <taxon>unclassified sequences</taxon>
        <taxon>metagenomes</taxon>
        <taxon>ecological metagenomes</taxon>
    </lineage>
</organism>
<accession>A0A383C890</accession>
<proteinExistence type="predicted"/>